<dbReference type="PRINTS" id="PR00412">
    <property type="entry name" value="EPOXHYDRLASE"/>
</dbReference>
<feature type="domain" description="AB hydrolase-1" evidence="3">
    <location>
        <begin position="34"/>
        <end position="286"/>
    </location>
</feature>
<dbReference type="InterPro" id="IPR050266">
    <property type="entry name" value="AB_hydrolase_sf"/>
</dbReference>
<dbReference type="Proteomes" id="UP000199301">
    <property type="component" value="Unassembled WGS sequence"/>
</dbReference>
<evidence type="ECO:0000256" key="1">
    <source>
        <dbReference type="ARBA" id="ARBA00022801"/>
    </source>
</evidence>
<dbReference type="SUPFAM" id="SSF53474">
    <property type="entry name" value="alpha/beta-Hydrolases"/>
    <property type="match status" value="1"/>
</dbReference>
<dbReference type="InterPro" id="IPR029058">
    <property type="entry name" value="AB_hydrolase_fold"/>
</dbReference>
<dbReference type="RefSeq" id="WP_092526911.1">
    <property type="nucleotide sequence ID" value="NZ_FNKO01000002.1"/>
</dbReference>
<protein>
    <submittedName>
        <fullName evidence="4">Pimeloyl-ACP methyl ester carboxylesterase</fullName>
    </submittedName>
</protein>
<feature type="compositionally biased region" description="Polar residues" evidence="2">
    <location>
        <begin position="1"/>
        <end position="17"/>
    </location>
</feature>
<reference evidence="5" key="1">
    <citation type="submission" date="2016-10" db="EMBL/GenBank/DDBJ databases">
        <authorList>
            <person name="Varghese N."/>
            <person name="Submissions S."/>
        </authorList>
    </citation>
    <scope>NUCLEOTIDE SEQUENCE [LARGE SCALE GENOMIC DNA]</scope>
    <source>
        <strain evidence="5">DSM 45459</strain>
    </source>
</reference>
<dbReference type="InterPro" id="IPR000639">
    <property type="entry name" value="Epox_hydrolase-like"/>
</dbReference>
<organism evidence="4 5">
    <name type="scientific">Actinopolyspora saharensis</name>
    <dbReference type="NCBI Taxonomy" id="995062"/>
    <lineage>
        <taxon>Bacteria</taxon>
        <taxon>Bacillati</taxon>
        <taxon>Actinomycetota</taxon>
        <taxon>Actinomycetes</taxon>
        <taxon>Actinopolysporales</taxon>
        <taxon>Actinopolysporaceae</taxon>
        <taxon>Actinopolyspora</taxon>
    </lineage>
</organism>
<gene>
    <name evidence="4" type="ORF">SAMN04489718_4068</name>
</gene>
<dbReference type="Pfam" id="PF00561">
    <property type="entry name" value="Abhydrolase_1"/>
    <property type="match status" value="1"/>
</dbReference>
<dbReference type="AlphaFoldDB" id="A0A1H1H2J1"/>
<accession>A0A1H1H2J1</accession>
<keyword evidence="5" id="KW-1185">Reference proteome</keyword>
<name>A0A1H1H2J1_9ACTN</name>
<dbReference type="GO" id="GO:0016787">
    <property type="term" value="F:hydrolase activity"/>
    <property type="evidence" value="ECO:0007669"/>
    <property type="project" value="UniProtKB-KW"/>
</dbReference>
<dbReference type="OrthoDB" id="5422338at2"/>
<evidence type="ECO:0000259" key="3">
    <source>
        <dbReference type="Pfam" id="PF00561"/>
    </source>
</evidence>
<dbReference type="GO" id="GO:0016020">
    <property type="term" value="C:membrane"/>
    <property type="evidence" value="ECO:0007669"/>
    <property type="project" value="TreeGrafter"/>
</dbReference>
<feature type="region of interest" description="Disordered" evidence="2">
    <location>
        <begin position="1"/>
        <end position="25"/>
    </location>
</feature>
<dbReference type="PANTHER" id="PTHR43798:SF31">
    <property type="entry name" value="AB HYDROLASE SUPERFAMILY PROTEIN YCLE"/>
    <property type="match status" value="1"/>
</dbReference>
<evidence type="ECO:0000313" key="5">
    <source>
        <dbReference type="Proteomes" id="UP000199301"/>
    </source>
</evidence>
<evidence type="ECO:0000313" key="4">
    <source>
        <dbReference type="EMBL" id="SDR19660.1"/>
    </source>
</evidence>
<dbReference type="EMBL" id="FNKO01000002">
    <property type="protein sequence ID" value="SDR19660.1"/>
    <property type="molecule type" value="Genomic_DNA"/>
</dbReference>
<dbReference type="InterPro" id="IPR000073">
    <property type="entry name" value="AB_hydrolase_1"/>
</dbReference>
<keyword evidence="1" id="KW-0378">Hydrolase</keyword>
<dbReference type="PANTHER" id="PTHR43798">
    <property type="entry name" value="MONOACYLGLYCEROL LIPASE"/>
    <property type="match status" value="1"/>
</dbReference>
<dbReference type="Gene3D" id="3.40.50.1820">
    <property type="entry name" value="alpha/beta hydrolase"/>
    <property type="match status" value="1"/>
</dbReference>
<evidence type="ECO:0000256" key="2">
    <source>
        <dbReference type="SAM" id="MobiDB-lite"/>
    </source>
</evidence>
<proteinExistence type="predicted"/>
<dbReference type="STRING" id="995062.SAMN04489718_4068"/>
<sequence length="303" mass="31990">MTLGQQERAGSTLTTSDGVGLAVDESGDPNAPITVLLVHGWTLSRRTWDRVMADLPGSVGSSVRVVRFDHRGHGDSDPSPRGTAEIARCADDVAELIAELIPTGPVVLAGHSMGGMTIMALAERHPRLMAERVRGVALIATSSGGLAAPDLGLPGPVAAVFNAAERRIRSALARSERSRVGDRSAWMRPGLRWLLFGSGAASGDVARSAEWVAQCHPASFAGFRESLAEHERGDALDELPGVPTVVLAGLADRLCPLPHARVMSERLPHAGFFVYAGAGHMLPLERAEEVTGRIADVTRSALE</sequence>